<proteinExistence type="predicted"/>
<protein>
    <submittedName>
        <fullName evidence="1">Uncharacterized protein</fullName>
    </submittedName>
</protein>
<sequence length="251" mass="28550">MGNAPFLADAYFGHRTRLYNLDLLRNPNNVSKIIEKSYECGVKSINLANKENLLKAFKIACDNGVEMQSVSTIGKTEMDYVFPNYEQAKMEATWKEDIENLAQFDNSVMLVDEFLIDTYDWDFITEILDEINGAGVPAGIITSFPFKTSEELIDSPILEDKSLFDFYMIPVNKLGYMMDIPDFRSDKQDELKGMLDKIDKKIIINKILAVGIQRPEEAFNFLNTLDFADMVSVGIASEREAEETFGILNKI</sequence>
<comment type="caution">
    <text evidence="1">The sequence shown here is derived from an EMBL/GenBank/DDBJ whole genome shotgun (WGS) entry which is preliminary data.</text>
</comment>
<dbReference type="Proteomes" id="UP000732619">
    <property type="component" value="Unassembled WGS sequence"/>
</dbReference>
<evidence type="ECO:0000313" key="2">
    <source>
        <dbReference type="Proteomes" id="UP000732619"/>
    </source>
</evidence>
<gene>
    <name evidence="1" type="ORF">E7Z75_03515</name>
</gene>
<name>A0A8T3VX26_METOL</name>
<dbReference type="EMBL" id="SUTG01000010">
    <property type="protein sequence ID" value="MBE6512209.1"/>
    <property type="molecule type" value="Genomic_DNA"/>
</dbReference>
<dbReference type="AlphaFoldDB" id="A0A8T3VX26"/>
<organism evidence="1 2">
    <name type="scientific">Methanobrevibacter olleyae</name>
    <dbReference type="NCBI Taxonomy" id="294671"/>
    <lineage>
        <taxon>Archaea</taxon>
        <taxon>Methanobacteriati</taxon>
        <taxon>Methanobacteriota</taxon>
        <taxon>Methanomada group</taxon>
        <taxon>Methanobacteria</taxon>
        <taxon>Methanobacteriales</taxon>
        <taxon>Methanobacteriaceae</taxon>
        <taxon>Methanobrevibacter</taxon>
    </lineage>
</organism>
<accession>A0A8T3VX26</accession>
<reference evidence="1" key="1">
    <citation type="submission" date="2019-04" db="EMBL/GenBank/DDBJ databases">
        <title>Evolution of Biomass-Degrading Anaerobic Consortia Revealed by Metagenomics.</title>
        <authorList>
            <person name="Peng X."/>
        </authorList>
    </citation>
    <scope>NUCLEOTIDE SEQUENCE</scope>
    <source>
        <strain evidence="1">SIG14</strain>
    </source>
</reference>
<evidence type="ECO:0000313" key="1">
    <source>
        <dbReference type="EMBL" id="MBE6512209.1"/>
    </source>
</evidence>